<evidence type="ECO:0000256" key="1">
    <source>
        <dbReference type="SAM" id="Coils"/>
    </source>
</evidence>
<dbReference type="eggNOG" id="ENOG502RM04">
    <property type="taxonomic scope" value="Eukaryota"/>
</dbReference>
<feature type="coiled-coil region" evidence="1">
    <location>
        <begin position="237"/>
        <end position="285"/>
    </location>
</feature>
<dbReference type="RefSeq" id="XP_014172451.1">
    <property type="nucleotide sequence ID" value="XM_014316976.1"/>
</dbReference>
<feature type="coiled-coil region" evidence="1">
    <location>
        <begin position="112"/>
        <end position="153"/>
    </location>
</feature>
<name>F0XIA0_GROCL</name>
<feature type="compositionally biased region" description="Polar residues" evidence="2">
    <location>
        <begin position="157"/>
        <end position="166"/>
    </location>
</feature>
<dbReference type="Proteomes" id="UP000007796">
    <property type="component" value="Unassembled WGS sequence"/>
</dbReference>
<feature type="region of interest" description="Disordered" evidence="2">
    <location>
        <begin position="68"/>
        <end position="90"/>
    </location>
</feature>
<feature type="region of interest" description="Disordered" evidence="2">
    <location>
        <begin position="155"/>
        <end position="178"/>
    </location>
</feature>
<dbReference type="InParanoid" id="F0XIA0"/>
<keyword evidence="4" id="KW-1185">Reference proteome</keyword>
<protein>
    <submittedName>
        <fullName evidence="3">Uncharacterized protein</fullName>
    </submittedName>
</protein>
<dbReference type="OrthoDB" id="5244967at2759"/>
<dbReference type="AlphaFoldDB" id="F0XIA0"/>
<keyword evidence="1" id="KW-0175">Coiled coil</keyword>
<reference evidence="3 4" key="1">
    <citation type="journal article" date="2011" name="Proc. Natl. Acad. Sci. U.S.A.">
        <title>Genome and transcriptome analyses of the mountain pine beetle-fungal symbiont Grosmannia clavigera, a lodgepole pine pathogen.</title>
        <authorList>
            <person name="DiGuistini S."/>
            <person name="Wang Y."/>
            <person name="Liao N.Y."/>
            <person name="Taylor G."/>
            <person name="Tanguay P."/>
            <person name="Feau N."/>
            <person name="Henrissat B."/>
            <person name="Chan S.K."/>
            <person name="Hesse-Orce U."/>
            <person name="Alamouti S.M."/>
            <person name="Tsui C.K.M."/>
            <person name="Docking R.T."/>
            <person name="Levasseur A."/>
            <person name="Haridas S."/>
            <person name="Robertson G."/>
            <person name="Birol I."/>
            <person name="Holt R.A."/>
            <person name="Marra M.A."/>
            <person name="Hamelin R.C."/>
            <person name="Hirst M."/>
            <person name="Jones S.J.M."/>
            <person name="Bohlmann J."/>
            <person name="Breuil C."/>
        </authorList>
    </citation>
    <scope>NUCLEOTIDE SEQUENCE [LARGE SCALE GENOMIC DNA]</scope>
    <source>
        <strain evidence="4">kw1407 / UAMH 11150</strain>
    </source>
</reference>
<gene>
    <name evidence="3" type="ORF">CMQ_2898</name>
</gene>
<dbReference type="EMBL" id="GL629769">
    <property type="protein sequence ID" value="EFX02969.1"/>
    <property type="molecule type" value="Genomic_DNA"/>
</dbReference>
<evidence type="ECO:0000313" key="3">
    <source>
        <dbReference type="EMBL" id="EFX02969.1"/>
    </source>
</evidence>
<organism evidence="4">
    <name type="scientific">Grosmannia clavigera (strain kw1407 / UAMH 11150)</name>
    <name type="common">Blue stain fungus</name>
    <name type="synonym">Graphiocladiella clavigera</name>
    <dbReference type="NCBI Taxonomy" id="655863"/>
    <lineage>
        <taxon>Eukaryota</taxon>
        <taxon>Fungi</taxon>
        <taxon>Dikarya</taxon>
        <taxon>Ascomycota</taxon>
        <taxon>Pezizomycotina</taxon>
        <taxon>Sordariomycetes</taxon>
        <taxon>Sordariomycetidae</taxon>
        <taxon>Ophiostomatales</taxon>
        <taxon>Ophiostomataceae</taxon>
        <taxon>Leptographium</taxon>
    </lineage>
</organism>
<accession>F0XIA0</accession>
<evidence type="ECO:0000313" key="4">
    <source>
        <dbReference type="Proteomes" id="UP000007796"/>
    </source>
</evidence>
<dbReference type="GeneID" id="25975937"/>
<dbReference type="HOGENOM" id="CLU_903303_0_0_1"/>
<sequence length="308" mass="33945">MSPSTTLPFSSDKISGPLSPLSAMAYVAGHGRGAPRAQRHQQHSPLNVGYTMAVGGLYDQMLNIGEKKDDDEQESQQLQSQRHSYTVDEEDVSLEVQNADLRAQIFILESDAEAEQRALDDMLTELTSAQEELYNAEARLAAKESECADLQARLAQSGDSGKNGTTLPVGGGHAQPELHGSTAEMQRQIDDLLDTLRSKDMLLSKQEAELATTCEKLAATQTQAQQSVASSQDNALISEHRRTVEKLKEEVRFFKANSEQLGQEIRELKDENLRLVEDLEVKQRELDDERSLNVAIMIQVATIPAGPE</sequence>
<evidence type="ECO:0000256" key="2">
    <source>
        <dbReference type="SAM" id="MobiDB-lite"/>
    </source>
</evidence>
<proteinExistence type="predicted"/>